<evidence type="ECO:0000256" key="4">
    <source>
        <dbReference type="ARBA" id="ARBA00022833"/>
    </source>
</evidence>
<evidence type="ECO:0000256" key="5">
    <source>
        <dbReference type="ARBA" id="ARBA00023136"/>
    </source>
</evidence>
<dbReference type="PANTHER" id="PTHR46151:SF7">
    <property type="entry name" value="NEP1-INTERACTING PROTEIN 1"/>
    <property type="match status" value="1"/>
</dbReference>
<dbReference type="AlphaFoldDB" id="A0A7I8LLN0"/>
<evidence type="ECO:0000256" key="1">
    <source>
        <dbReference type="ARBA" id="ARBA00004370"/>
    </source>
</evidence>
<evidence type="ECO:0000259" key="9">
    <source>
        <dbReference type="PROSITE" id="PS50089"/>
    </source>
</evidence>
<gene>
    <name evidence="10" type="ORF">SI8410_18021440</name>
</gene>
<evidence type="ECO:0000313" key="10">
    <source>
        <dbReference type="EMBL" id="CAA7410762.1"/>
    </source>
</evidence>
<evidence type="ECO:0000256" key="7">
    <source>
        <dbReference type="SAM" id="MobiDB-lite"/>
    </source>
</evidence>
<feature type="compositionally biased region" description="Low complexity" evidence="7">
    <location>
        <begin position="29"/>
        <end position="40"/>
    </location>
</feature>
<comment type="subcellular location">
    <subcellularLocation>
        <location evidence="1">Membrane</location>
    </subcellularLocation>
</comment>
<keyword evidence="11" id="KW-1185">Reference proteome</keyword>
<evidence type="ECO:0000256" key="8">
    <source>
        <dbReference type="SAM" id="Phobius"/>
    </source>
</evidence>
<name>A0A7I8LLN0_SPIIN</name>
<feature type="region of interest" description="Disordered" evidence="7">
    <location>
        <begin position="1"/>
        <end position="40"/>
    </location>
</feature>
<dbReference type="OrthoDB" id="8062037at2759"/>
<sequence>MKPVSASSSSPPPFSSESEIHLLPRRIPGSSGSDSTATSATAAGTVDRNLSVSGDSSDSGRGTTASVAAEMVGRILFYLVACVFTIAGFFVGAVTGALIGLATESGLFRGAGIGAISGVIFSIDTMESSLVVRRSTGSGIRSFLYVVDIIAMLLSGRLVREKVGPAVQNAVQSQMNAADETFREFRDIFEIGAGDGGMSAASVRKIPKLLITAENNTDASGEIVRCSVCLQDLLPGETARILPQCRHTFHRPCIDRWLICQGSCPVCRRDF</sequence>
<keyword evidence="5 8" id="KW-0472">Membrane</keyword>
<evidence type="ECO:0000256" key="2">
    <source>
        <dbReference type="ARBA" id="ARBA00022723"/>
    </source>
</evidence>
<dbReference type="Proteomes" id="UP000663760">
    <property type="component" value="Chromosome 18"/>
</dbReference>
<dbReference type="InterPro" id="IPR013083">
    <property type="entry name" value="Znf_RING/FYVE/PHD"/>
</dbReference>
<keyword evidence="4" id="KW-0862">Zinc</keyword>
<dbReference type="Pfam" id="PF13639">
    <property type="entry name" value="zf-RING_2"/>
    <property type="match status" value="1"/>
</dbReference>
<organism evidence="10 11">
    <name type="scientific">Spirodela intermedia</name>
    <name type="common">Intermediate duckweed</name>
    <dbReference type="NCBI Taxonomy" id="51605"/>
    <lineage>
        <taxon>Eukaryota</taxon>
        <taxon>Viridiplantae</taxon>
        <taxon>Streptophyta</taxon>
        <taxon>Embryophyta</taxon>
        <taxon>Tracheophyta</taxon>
        <taxon>Spermatophyta</taxon>
        <taxon>Magnoliopsida</taxon>
        <taxon>Liliopsida</taxon>
        <taxon>Araceae</taxon>
        <taxon>Lemnoideae</taxon>
        <taxon>Spirodela</taxon>
    </lineage>
</organism>
<protein>
    <recommendedName>
        <fullName evidence="9">RING-type domain-containing protein</fullName>
    </recommendedName>
</protein>
<evidence type="ECO:0000313" key="11">
    <source>
        <dbReference type="Proteomes" id="UP000663760"/>
    </source>
</evidence>
<keyword evidence="2" id="KW-0479">Metal-binding</keyword>
<dbReference type="PROSITE" id="PS50089">
    <property type="entry name" value="ZF_RING_2"/>
    <property type="match status" value="1"/>
</dbReference>
<proteinExistence type="predicted"/>
<evidence type="ECO:0000256" key="6">
    <source>
        <dbReference type="PROSITE-ProRule" id="PRU00175"/>
    </source>
</evidence>
<dbReference type="PANTHER" id="PTHR46151">
    <property type="entry name" value="NEP1-INTERACTING PROTEIN-LIKE 2"/>
    <property type="match status" value="1"/>
</dbReference>
<dbReference type="SMART" id="SM00184">
    <property type="entry name" value="RING"/>
    <property type="match status" value="1"/>
</dbReference>
<dbReference type="SUPFAM" id="SSF57850">
    <property type="entry name" value="RING/U-box"/>
    <property type="match status" value="1"/>
</dbReference>
<reference evidence="10" key="1">
    <citation type="submission" date="2020-02" db="EMBL/GenBank/DDBJ databases">
        <authorList>
            <person name="Scholz U."/>
            <person name="Mascher M."/>
            <person name="Fiebig A."/>
        </authorList>
    </citation>
    <scope>NUCLEOTIDE SEQUENCE</scope>
</reference>
<feature type="transmembrane region" description="Helical" evidence="8">
    <location>
        <begin position="75"/>
        <end position="99"/>
    </location>
</feature>
<dbReference type="GO" id="GO:0008270">
    <property type="term" value="F:zinc ion binding"/>
    <property type="evidence" value="ECO:0007669"/>
    <property type="project" value="UniProtKB-KW"/>
</dbReference>
<dbReference type="InterPro" id="IPR001841">
    <property type="entry name" value="Znf_RING"/>
</dbReference>
<dbReference type="GO" id="GO:0016020">
    <property type="term" value="C:membrane"/>
    <property type="evidence" value="ECO:0007669"/>
    <property type="project" value="UniProtKB-SubCell"/>
</dbReference>
<dbReference type="Gene3D" id="3.30.40.10">
    <property type="entry name" value="Zinc/RING finger domain, C3HC4 (zinc finger)"/>
    <property type="match status" value="1"/>
</dbReference>
<keyword evidence="3 6" id="KW-0863">Zinc-finger</keyword>
<keyword evidence="8" id="KW-1133">Transmembrane helix</keyword>
<keyword evidence="8" id="KW-0812">Transmembrane</keyword>
<feature type="domain" description="RING-type" evidence="9">
    <location>
        <begin position="226"/>
        <end position="268"/>
    </location>
</feature>
<accession>A0A7I8LLN0</accession>
<dbReference type="EMBL" id="LR746281">
    <property type="protein sequence ID" value="CAA7410762.1"/>
    <property type="molecule type" value="Genomic_DNA"/>
</dbReference>
<evidence type="ECO:0000256" key="3">
    <source>
        <dbReference type="ARBA" id="ARBA00022771"/>
    </source>
</evidence>